<feature type="compositionally biased region" description="Basic residues" evidence="1">
    <location>
        <begin position="157"/>
        <end position="206"/>
    </location>
</feature>
<dbReference type="InterPro" id="IPR013766">
    <property type="entry name" value="Thioredoxin_domain"/>
</dbReference>
<protein>
    <recommendedName>
        <fullName evidence="2">Thioredoxin domain-containing protein</fullName>
    </recommendedName>
</protein>
<evidence type="ECO:0000313" key="3">
    <source>
        <dbReference type="EMBL" id="QHU21265.1"/>
    </source>
</evidence>
<proteinExistence type="predicted"/>
<dbReference type="CDD" id="cd02961">
    <property type="entry name" value="PDI_a_family"/>
    <property type="match status" value="1"/>
</dbReference>
<dbReference type="Pfam" id="PF00085">
    <property type="entry name" value="Thioredoxin"/>
    <property type="match status" value="1"/>
</dbReference>
<name>A0A6C0KTI4_9ZZZZ</name>
<accession>A0A6C0KTI4</accession>
<reference evidence="3" key="1">
    <citation type="journal article" date="2020" name="Nature">
        <title>Giant virus diversity and host interactions through global metagenomics.</title>
        <authorList>
            <person name="Schulz F."/>
            <person name="Roux S."/>
            <person name="Paez-Espino D."/>
            <person name="Jungbluth S."/>
            <person name="Walsh D.A."/>
            <person name="Denef V.J."/>
            <person name="McMahon K.D."/>
            <person name="Konstantinidis K.T."/>
            <person name="Eloe-Fadrosh E.A."/>
            <person name="Kyrpides N.C."/>
            <person name="Woyke T."/>
        </authorList>
    </citation>
    <scope>NUCLEOTIDE SEQUENCE</scope>
    <source>
        <strain evidence="3">GVMAG-S-3300013094-109</strain>
    </source>
</reference>
<dbReference type="Gene3D" id="3.40.30.10">
    <property type="entry name" value="Glutaredoxin"/>
    <property type="match status" value="1"/>
</dbReference>
<dbReference type="AlphaFoldDB" id="A0A6C0KTI4"/>
<feature type="region of interest" description="Disordered" evidence="1">
    <location>
        <begin position="134"/>
        <end position="206"/>
    </location>
</feature>
<evidence type="ECO:0000256" key="1">
    <source>
        <dbReference type="SAM" id="MobiDB-lite"/>
    </source>
</evidence>
<dbReference type="EMBL" id="MN740989">
    <property type="protein sequence ID" value="QHU21265.1"/>
    <property type="molecule type" value="Genomic_DNA"/>
</dbReference>
<sequence>MNSEFKYVEIGEVNEPTPGQYVDVDTPSVTSEKINQLISDINDSKDVFLFIFMQSCGPCKETKPEWKNLKTLNHNGIVVALLNEKLLSNKEYKKLNSLIGSQPSGFPTFKYIKGVGKNSVEDYNEDRDEDAFKKWIHKKTGSSSSSKREKESSRMIGGKRKTRKNKRKQSAGKWSMKYKKSINCKKPKGFSQKQHCKYGRKNWSKK</sequence>
<organism evidence="3">
    <name type="scientific">viral metagenome</name>
    <dbReference type="NCBI Taxonomy" id="1070528"/>
    <lineage>
        <taxon>unclassified sequences</taxon>
        <taxon>metagenomes</taxon>
        <taxon>organismal metagenomes</taxon>
    </lineage>
</organism>
<evidence type="ECO:0000259" key="2">
    <source>
        <dbReference type="Pfam" id="PF00085"/>
    </source>
</evidence>
<dbReference type="SUPFAM" id="SSF52833">
    <property type="entry name" value="Thioredoxin-like"/>
    <property type="match status" value="1"/>
</dbReference>
<dbReference type="InterPro" id="IPR036249">
    <property type="entry name" value="Thioredoxin-like_sf"/>
</dbReference>
<feature type="domain" description="Thioredoxin" evidence="2">
    <location>
        <begin position="32"/>
        <end position="137"/>
    </location>
</feature>